<accession>A0AA39WW00</accession>
<gene>
    <name evidence="2" type="ORF">B0T14DRAFT_151286</name>
</gene>
<name>A0AA39WW00_9PEZI</name>
<comment type="caution">
    <text evidence="2">The sequence shown here is derived from an EMBL/GenBank/DDBJ whole genome shotgun (WGS) entry which is preliminary data.</text>
</comment>
<organism evidence="2 3">
    <name type="scientific">Immersiella caudata</name>
    <dbReference type="NCBI Taxonomy" id="314043"/>
    <lineage>
        <taxon>Eukaryota</taxon>
        <taxon>Fungi</taxon>
        <taxon>Dikarya</taxon>
        <taxon>Ascomycota</taxon>
        <taxon>Pezizomycotina</taxon>
        <taxon>Sordariomycetes</taxon>
        <taxon>Sordariomycetidae</taxon>
        <taxon>Sordariales</taxon>
        <taxon>Lasiosphaeriaceae</taxon>
        <taxon>Immersiella</taxon>
    </lineage>
</organism>
<dbReference type="Proteomes" id="UP001175000">
    <property type="component" value="Unassembled WGS sequence"/>
</dbReference>
<proteinExistence type="predicted"/>
<evidence type="ECO:0000313" key="3">
    <source>
        <dbReference type="Proteomes" id="UP001175000"/>
    </source>
</evidence>
<evidence type="ECO:0000256" key="1">
    <source>
        <dbReference type="SAM" id="MobiDB-lite"/>
    </source>
</evidence>
<dbReference type="AlphaFoldDB" id="A0AA39WW00"/>
<keyword evidence="3" id="KW-1185">Reference proteome</keyword>
<feature type="region of interest" description="Disordered" evidence="1">
    <location>
        <begin position="1"/>
        <end position="53"/>
    </location>
</feature>
<sequence length="84" mass="8871">MGITSEKPKSSSTSFEPPRVGASALKPSFQTSPSVPPAAPRQTSFEWAGTEDHSNALTPHCPCARPHPNLMLVQVGSQAGWNEG</sequence>
<evidence type="ECO:0000313" key="2">
    <source>
        <dbReference type="EMBL" id="KAK0622663.1"/>
    </source>
</evidence>
<reference evidence="2" key="1">
    <citation type="submission" date="2023-06" db="EMBL/GenBank/DDBJ databases">
        <title>Genome-scale phylogeny and comparative genomics of the fungal order Sordariales.</title>
        <authorList>
            <consortium name="Lawrence Berkeley National Laboratory"/>
            <person name="Hensen N."/>
            <person name="Bonometti L."/>
            <person name="Westerberg I."/>
            <person name="Brannstrom I.O."/>
            <person name="Guillou S."/>
            <person name="Cros-Aarteil S."/>
            <person name="Calhoun S."/>
            <person name="Haridas S."/>
            <person name="Kuo A."/>
            <person name="Mondo S."/>
            <person name="Pangilinan J."/>
            <person name="Riley R."/>
            <person name="Labutti K."/>
            <person name="Andreopoulos B."/>
            <person name="Lipzen A."/>
            <person name="Chen C."/>
            <person name="Yanf M."/>
            <person name="Daum C."/>
            <person name="Ng V."/>
            <person name="Clum A."/>
            <person name="Steindorff A."/>
            <person name="Ohm R."/>
            <person name="Martin F."/>
            <person name="Silar P."/>
            <person name="Natvig D."/>
            <person name="Lalanne C."/>
            <person name="Gautier V."/>
            <person name="Ament-Velasquez S.L."/>
            <person name="Kruys A."/>
            <person name="Hutchinson M.I."/>
            <person name="Powell A.J."/>
            <person name="Barry K."/>
            <person name="Miller A.N."/>
            <person name="Grigoriev I.V."/>
            <person name="Debuchy R."/>
            <person name="Gladieux P."/>
            <person name="Thoren M.H."/>
            <person name="Johannesson H."/>
        </authorList>
    </citation>
    <scope>NUCLEOTIDE SEQUENCE</scope>
    <source>
        <strain evidence="2">CBS 606.72</strain>
    </source>
</reference>
<dbReference type="EMBL" id="JAULSU010000003">
    <property type="protein sequence ID" value="KAK0622663.1"/>
    <property type="molecule type" value="Genomic_DNA"/>
</dbReference>
<protein>
    <submittedName>
        <fullName evidence="2">Uncharacterized protein</fullName>
    </submittedName>
</protein>